<protein>
    <submittedName>
        <fullName evidence="1">Uncharacterized protein</fullName>
    </submittedName>
</protein>
<dbReference type="AlphaFoldDB" id="A0A0F9GUN0"/>
<gene>
    <name evidence="1" type="ORF">LCGC14_2141320</name>
</gene>
<sequence>MWSKLETFCCQCGKEYKVAEEDVVEGIIKSPHTNIISLKTHPLGYEECVTQYGKTDKVPSV</sequence>
<reference evidence="1" key="1">
    <citation type="journal article" date="2015" name="Nature">
        <title>Complex archaea that bridge the gap between prokaryotes and eukaryotes.</title>
        <authorList>
            <person name="Spang A."/>
            <person name="Saw J.H."/>
            <person name="Jorgensen S.L."/>
            <person name="Zaremba-Niedzwiedzka K."/>
            <person name="Martijn J."/>
            <person name="Lind A.E."/>
            <person name="van Eijk R."/>
            <person name="Schleper C."/>
            <person name="Guy L."/>
            <person name="Ettema T.J."/>
        </authorList>
    </citation>
    <scope>NUCLEOTIDE SEQUENCE</scope>
</reference>
<organism evidence="1">
    <name type="scientific">marine sediment metagenome</name>
    <dbReference type="NCBI Taxonomy" id="412755"/>
    <lineage>
        <taxon>unclassified sequences</taxon>
        <taxon>metagenomes</taxon>
        <taxon>ecological metagenomes</taxon>
    </lineage>
</organism>
<comment type="caution">
    <text evidence="1">The sequence shown here is derived from an EMBL/GenBank/DDBJ whole genome shotgun (WGS) entry which is preliminary data.</text>
</comment>
<evidence type="ECO:0000313" key="1">
    <source>
        <dbReference type="EMBL" id="KKL66807.1"/>
    </source>
</evidence>
<accession>A0A0F9GUN0</accession>
<name>A0A0F9GUN0_9ZZZZ</name>
<dbReference type="EMBL" id="LAZR01027087">
    <property type="protein sequence ID" value="KKL66807.1"/>
    <property type="molecule type" value="Genomic_DNA"/>
</dbReference>
<proteinExistence type="predicted"/>